<feature type="transmembrane region" description="Helical" evidence="1">
    <location>
        <begin position="182"/>
        <end position="215"/>
    </location>
</feature>
<evidence type="ECO:0000313" key="3">
    <source>
        <dbReference type="Proteomes" id="UP001381693"/>
    </source>
</evidence>
<feature type="non-terminal residue" evidence="2">
    <location>
        <position position="236"/>
    </location>
</feature>
<protein>
    <submittedName>
        <fullName evidence="2">Uncharacterized protein</fullName>
    </submittedName>
</protein>
<keyword evidence="1" id="KW-0472">Membrane</keyword>
<dbReference type="AlphaFoldDB" id="A0AAN9A7I3"/>
<dbReference type="EMBL" id="JAXCGZ010009478">
    <property type="protein sequence ID" value="KAK7077064.1"/>
    <property type="molecule type" value="Genomic_DNA"/>
</dbReference>
<accession>A0AAN9A7I3</accession>
<evidence type="ECO:0000256" key="1">
    <source>
        <dbReference type="SAM" id="Phobius"/>
    </source>
</evidence>
<keyword evidence="1" id="KW-0812">Transmembrane</keyword>
<comment type="caution">
    <text evidence="2">The sequence shown here is derived from an EMBL/GenBank/DDBJ whole genome shotgun (WGS) entry which is preliminary data.</text>
</comment>
<gene>
    <name evidence="2" type="ORF">SK128_027352</name>
</gene>
<reference evidence="2 3" key="1">
    <citation type="submission" date="2023-11" db="EMBL/GenBank/DDBJ databases">
        <title>Halocaridina rubra genome assembly.</title>
        <authorList>
            <person name="Smith C."/>
        </authorList>
    </citation>
    <scope>NUCLEOTIDE SEQUENCE [LARGE SCALE GENOMIC DNA]</scope>
    <source>
        <strain evidence="2">EP-1</strain>
        <tissue evidence="2">Whole</tissue>
    </source>
</reference>
<name>A0AAN9A7I3_HALRR</name>
<keyword evidence="1" id="KW-1133">Transmembrane helix</keyword>
<evidence type="ECO:0000313" key="2">
    <source>
        <dbReference type="EMBL" id="KAK7077064.1"/>
    </source>
</evidence>
<keyword evidence="3" id="KW-1185">Reference proteome</keyword>
<dbReference type="Proteomes" id="UP001381693">
    <property type="component" value="Unassembled WGS sequence"/>
</dbReference>
<sequence length="236" mass="27000">MKAKPILEEIAKAHSWLQKLYGDIVIKEYTIGLKILRKLPVLGTLDIFQLPQMELDETPLSCLGRIFNLMRKIAPGLEPSLKSFLEIIEDISKKCGGLKLYHVVFTVTVKDRLSFLPGFHHVRNAHRDFKSQKEIITKSFLTASKYNMHVNMIPILGLNLVIPLKEFHIRNPSTEVYITEIVLVYLVIPLTAVVISWIIIVGIQNAIVVIFKAIMDCSKSIEKNRKKEPEEIEENK</sequence>
<organism evidence="2 3">
    <name type="scientific">Halocaridina rubra</name>
    <name type="common">Hawaiian red shrimp</name>
    <dbReference type="NCBI Taxonomy" id="373956"/>
    <lineage>
        <taxon>Eukaryota</taxon>
        <taxon>Metazoa</taxon>
        <taxon>Ecdysozoa</taxon>
        <taxon>Arthropoda</taxon>
        <taxon>Crustacea</taxon>
        <taxon>Multicrustacea</taxon>
        <taxon>Malacostraca</taxon>
        <taxon>Eumalacostraca</taxon>
        <taxon>Eucarida</taxon>
        <taxon>Decapoda</taxon>
        <taxon>Pleocyemata</taxon>
        <taxon>Caridea</taxon>
        <taxon>Atyoidea</taxon>
        <taxon>Atyidae</taxon>
        <taxon>Halocaridina</taxon>
    </lineage>
</organism>
<proteinExistence type="predicted"/>